<feature type="transmembrane region" description="Helical" evidence="1">
    <location>
        <begin position="72"/>
        <end position="91"/>
    </location>
</feature>
<organism evidence="2 3">
    <name type="scientific">Caerostris darwini</name>
    <dbReference type="NCBI Taxonomy" id="1538125"/>
    <lineage>
        <taxon>Eukaryota</taxon>
        <taxon>Metazoa</taxon>
        <taxon>Ecdysozoa</taxon>
        <taxon>Arthropoda</taxon>
        <taxon>Chelicerata</taxon>
        <taxon>Arachnida</taxon>
        <taxon>Araneae</taxon>
        <taxon>Araneomorphae</taxon>
        <taxon>Entelegynae</taxon>
        <taxon>Araneoidea</taxon>
        <taxon>Araneidae</taxon>
        <taxon>Caerostris</taxon>
    </lineage>
</organism>
<keyword evidence="1" id="KW-0812">Transmembrane</keyword>
<comment type="caution">
    <text evidence="2">The sequence shown here is derived from an EMBL/GenBank/DDBJ whole genome shotgun (WGS) entry which is preliminary data.</text>
</comment>
<evidence type="ECO:0000313" key="2">
    <source>
        <dbReference type="EMBL" id="GIY08768.1"/>
    </source>
</evidence>
<gene>
    <name evidence="2" type="ORF">CDAR_24381</name>
</gene>
<proteinExistence type="predicted"/>
<accession>A0AAV4QFB7</accession>
<keyword evidence="3" id="KW-1185">Reference proteome</keyword>
<dbReference type="Proteomes" id="UP001054837">
    <property type="component" value="Unassembled WGS sequence"/>
</dbReference>
<dbReference type="EMBL" id="BPLQ01004544">
    <property type="protein sequence ID" value="GIY08768.1"/>
    <property type="molecule type" value="Genomic_DNA"/>
</dbReference>
<name>A0AAV4QFB7_9ARAC</name>
<protein>
    <submittedName>
        <fullName evidence="2">Uncharacterized protein</fullName>
    </submittedName>
</protein>
<keyword evidence="1" id="KW-1133">Transmembrane helix</keyword>
<evidence type="ECO:0000256" key="1">
    <source>
        <dbReference type="SAM" id="Phobius"/>
    </source>
</evidence>
<sequence length="110" mass="12305">MHLTKLKLFSSTVSFPKSFIQVFTTSLSSTGTNHILLYSIWLTELEMVQLFECALRQVNIIIGSVITDLGSATYGFLLPICLLGCAILLLAETINHQMWNEMDTNHTLTP</sequence>
<reference evidence="2 3" key="1">
    <citation type="submission" date="2021-06" db="EMBL/GenBank/DDBJ databases">
        <title>Caerostris darwini draft genome.</title>
        <authorList>
            <person name="Kono N."/>
            <person name="Arakawa K."/>
        </authorList>
    </citation>
    <scope>NUCLEOTIDE SEQUENCE [LARGE SCALE GENOMIC DNA]</scope>
</reference>
<keyword evidence="1" id="KW-0472">Membrane</keyword>
<dbReference type="AlphaFoldDB" id="A0AAV4QFB7"/>
<evidence type="ECO:0000313" key="3">
    <source>
        <dbReference type="Proteomes" id="UP001054837"/>
    </source>
</evidence>